<proteinExistence type="predicted"/>
<evidence type="ECO:0000313" key="2">
    <source>
        <dbReference type="Proteomes" id="UP000236732"/>
    </source>
</evidence>
<dbReference type="EMBL" id="FNVT01000004">
    <property type="protein sequence ID" value="SEG72992.1"/>
    <property type="molecule type" value="Genomic_DNA"/>
</dbReference>
<accession>A0A1H6CJ97</accession>
<dbReference type="OrthoDB" id="9554371at2"/>
<dbReference type="InterPro" id="IPR016024">
    <property type="entry name" value="ARM-type_fold"/>
</dbReference>
<evidence type="ECO:0000313" key="1">
    <source>
        <dbReference type="EMBL" id="SEG72992.1"/>
    </source>
</evidence>
<name>A0A1H6CJ97_9ACTN</name>
<keyword evidence="2" id="KW-1185">Reference proteome</keyword>
<dbReference type="Pfam" id="PF13646">
    <property type="entry name" value="HEAT_2"/>
    <property type="match status" value="1"/>
</dbReference>
<gene>
    <name evidence="1" type="ORF">SAMN05444920_10442</name>
</gene>
<dbReference type="Proteomes" id="UP000236732">
    <property type="component" value="Unassembled WGS sequence"/>
</dbReference>
<protein>
    <submittedName>
        <fullName evidence="1">HEAT repeat-containing protein</fullName>
    </submittedName>
</protein>
<dbReference type="Gene3D" id="1.25.10.10">
    <property type="entry name" value="Leucine-rich Repeat Variant"/>
    <property type="match status" value="1"/>
</dbReference>
<sequence length="146" mass="14927">MVTMNDVRAAIDPDEPDYDRAATELGAAAMPFLAELGGSDDAMLASKAISLAGAIGGPEAIPLLERAAAAPHAEVRVVTANAAGELGTDAEDVLAALLSDGDVGVRKRAVMAAARISSARLQDQLTAMSESDSDIAIRRRAKEALG</sequence>
<dbReference type="SUPFAM" id="SSF48371">
    <property type="entry name" value="ARM repeat"/>
    <property type="match status" value="1"/>
</dbReference>
<dbReference type="AlphaFoldDB" id="A0A1H6CJ97"/>
<dbReference type="InterPro" id="IPR011989">
    <property type="entry name" value="ARM-like"/>
</dbReference>
<reference evidence="1 2" key="1">
    <citation type="submission" date="2016-10" db="EMBL/GenBank/DDBJ databases">
        <authorList>
            <person name="de Groot N.N."/>
        </authorList>
    </citation>
    <scope>NUCLEOTIDE SEQUENCE [LARGE SCALE GENOMIC DNA]</scope>
    <source>
        <strain evidence="1 2">CGMCC 4.7037</strain>
    </source>
</reference>
<dbReference type="RefSeq" id="WP_103956627.1">
    <property type="nucleotide sequence ID" value="NZ_FNVT01000004.1"/>
</dbReference>
<organism evidence="1 2">
    <name type="scientific">Nonomuraea solani</name>
    <dbReference type="NCBI Taxonomy" id="1144553"/>
    <lineage>
        <taxon>Bacteria</taxon>
        <taxon>Bacillati</taxon>
        <taxon>Actinomycetota</taxon>
        <taxon>Actinomycetes</taxon>
        <taxon>Streptosporangiales</taxon>
        <taxon>Streptosporangiaceae</taxon>
        <taxon>Nonomuraea</taxon>
    </lineage>
</organism>